<sequence length="279" mass="29935">MAYEYVIVDVFTDVALEGNPLAVFLDASGLSSQQMQRIAREMNLSETTFVFPARENGDAHVRIFTPVNELPFAGHPILGTAVALGERTAQERLRLETAMGTIPLEIQRTEGRSLSASMRQPVPSWEPYHAADELLEALGITSSVLPVEAYRNGPCHVYVGLKDVAALSQLRPDLNALARHTDMAVNCFAGFGERWRMRMFSPAYGVAEDAATGSAAGPLAIHLARHGLVSFGQRIEIAQGVEMGRPSLMYASADGNGQQVDAVDVAGSAVAVAQGTLLI</sequence>
<organism evidence="1 2">
    <name type="scientific">Streptomyces axinellae</name>
    <dbReference type="NCBI Taxonomy" id="552788"/>
    <lineage>
        <taxon>Bacteria</taxon>
        <taxon>Bacillati</taxon>
        <taxon>Actinomycetota</taxon>
        <taxon>Actinomycetes</taxon>
        <taxon>Kitasatosporales</taxon>
        <taxon>Streptomycetaceae</taxon>
        <taxon>Streptomyces</taxon>
    </lineage>
</organism>
<keyword evidence="2" id="KW-1185">Reference proteome</keyword>
<name>A0ABP6BZG7_9ACTN</name>
<dbReference type="NCBIfam" id="TIGR00654">
    <property type="entry name" value="PhzF_family"/>
    <property type="match status" value="1"/>
</dbReference>
<gene>
    <name evidence="1" type="primary">phzF</name>
    <name evidence="1" type="ORF">GCM10009863_03510</name>
</gene>
<dbReference type="Pfam" id="PF02567">
    <property type="entry name" value="PhzC-PhzF"/>
    <property type="match status" value="1"/>
</dbReference>
<dbReference type="RefSeq" id="WP_344561384.1">
    <property type="nucleotide sequence ID" value="NZ_BAAARJ010000001.1"/>
</dbReference>
<evidence type="ECO:0000313" key="1">
    <source>
        <dbReference type="EMBL" id="GAA2593678.1"/>
    </source>
</evidence>
<comment type="caution">
    <text evidence="1">The sequence shown here is derived from an EMBL/GenBank/DDBJ whole genome shotgun (WGS) entry which is preliminary data.</text>
</comment>
<dbReference type="PIRSF" id="PIRSF016184">
    <property type="entry name" value="PhzC_PhzF"/>
    <property type="match status" value="1"/>
</dbReference>
<dbReference type="EMBL" id="BAAARJ010000001">
    <property type="protein sequence ID" value="GAA2593678.1"/>
    <property type="molecule type" value="Genomic_DNA"/>
</dbReference>
<accession>A0ABP6BZG7</accession>
<dbReference type="PANTHER" id="PTHR13774:SF32">
    <property type="entry name" value="ANTISENSE-ENHANCING SEQUENCE 1"/>
    <property type="match status" value="1"/>
</dbReference>
<evidence type="ECO:0000313" key="2">
    <source>
        <dbReference type="Proteomes" id="UP001501447"/>
    </source>
</evidence>
<dbReference type="PANTHER" id="PTHR13774">
    <property type="entry name" value="PHENAZINE BIOSYNTHESIS PROTEIN"/>
    <property type="match status" value="1"/>
</dbReference>
<dbReference type="Proteomes" id="UP001501447">
    <property type="component" value="Unassembled WGS sequence"/>
</dbReference>
<dbReference type="Gene3D" id="3.10.310.10">
    <property type="entry name" value="Diaminopimelate Epimerase, Chain A, domain 1"/>
    <property type="match status" value="2"/>
</dbReference>
<dbReference type="SUPFAM" id="SSF54506">
    <property type="entry name" value="Diaminopimelate epimerase-like"/>
    <property type="match status" value="1"/>
</dbReference>
<proteinExistence type="predicted"/>
<dbReference type="InterPro" id="IPR003719">
    <property type="entry name" value="Phenazine_PhzF-like"/>
</dbReference>
<reference evidence="2" key="1">
    <citation type="journal article" date="2019" name="Int. J. Syst. Evol. Microbiol.">
        <title>The Global Catalogue of Microorganisms (GCM) 10K type strain sequencing project: providing services to taxonomists for standard genome sequencing and annotation.</title>
        <authorList>
            <consortium name="The Broad Institute Genomics Platform"/>
            <consortium name="The Broad Institute Genome Sequencing Center for Infectious Disease"/>
            <person name="Wu L."/>
            <person name="Ma J."/>
        </authorList>
    </citation>
    <scope>NUCLEOTIDE SEQUENCE [LARGE SCALE GENOMIC DNA]</scope>
    <source>
        <strain evidence="2">JCM 16373</strain>
    </source>
</reference>
<protein>
    <submittedName>
        <fullName evidence="1">Phenazine biosynthesis protein PhzF</fullName>
    </submittedName>
</protein>